<dbReference type="EMBL" id="JAEEGB010000013">
    <property type="protein sequence ID" value="MBI6873298.1"/>
    <property type="molecule type" value="Genomic_DNA"/>
</dbReference>
<dbReference type="RefSeq" id="WP_211142758.1">
    <property type="nucleotide sequence ID" value="NZ_JAEEGB010000013.1"/>
</dbReference>
<dbReference type="AlphaFoldDB" id="A0A934M567"/>
<gene>
    <name evidence="3" type="ORF">I6U51_11365</name>
</gene>
<organism evidence="3 4">
    <name type="scientific">Clostridium aciditolerans</name>
    <dbReference type="NCBI Taxonomy" id="339861"/>
    <lineage>
        <taxon>Bacteria</taxon>
        <taxon>Bacillati</taxon>
        <taxon>Bacillota</taxon>
        <taxon>Clostridia</taxon>
        <taxon>Eubacteriales</taxon>
        <taxon>Clostridiaceae</taxon>
        <taxon>Clostridium</taxon>
    </lineage>
</organism>
<proteinExistence type="predicted"/>
<keyword evidence="4" id="KW-1185">Reference proteome</keyword>
<dbReference type="Proteomes" id="UP000622687">
    <property type="component" value="Unassembled WGS sequence"/>
</dbReference>
<evidence type="ECO:0000313" key="3">
    <source>
        <dbReference type="EMBL" id="MBI6873298.1"/>
    </source>
</evidence>
<keyword evidence="1" id="KW-0732">Signal</keyword>
<reference evidence="3" key="1">
    <citation type="submission" date="2020-12" db="EMBL/GenBank/DDBJ databases">
        <title>Clostridium thailandense sp. nov., a novel acetogenic bacterium isolated from peat land soil in Thailand.</title>
        <authorList>
            <person name="Chaikitkaew S."/>
            <person name="Birkeland N.K."/>
        </authorList>
    </citation>
    <scope>NUCLEOTIDE SEQUENCE</scope>
    <source>
        <strain evidence="3">DSM 17425</strain>
    </source>
</reference>
<feature type="chain" id="PRO_5038140621" description="Copper amine oxidase-like N-terminal domain-containing protein" evidence="1">
    <location>
        <begin position="30"/>
        <end position="237"/>
    </location>
</feature>
<comment type="caution">
    <text evidence="3">The sequence shown here is derived from an EMBL/GenBank/DDBJ whole genome shotgun (WGS) entry which is preliminary data.</text>
</comment>
<accession>A0A934M567</accession>
<dbReference type="Pfam" id="PF07833">
    <property type="entry name" value="Cu_amine_oxidN1"/>
    <property type="match status" value="1"/>
</dbReference>
<dbReference type="InterPro" id="IPR012854">
    <property type="entry name" value="Cu_amine_oxidase-like_N"/>
</dbReference>
<evidence type="ECO:0000256" key="1">
    <source>
        <dbReference type="SAM" id="SignalP"/>
    </source>
</evidence>
<protein>
    <recommendedName>
        <fullName evidence="2">Copper amine oxidase-like N-terminal domain-containing protein</fullName>
    </recommendedName>
</protein>
<evidence type="ECO:0000259" key="2">
    <source>
        <dbReference type="Pfam" id="PF07833"/>
    </source>
</evidence>
<feature type="domain" description="Copper amine oxidase-like N-terminal" evidence="2">
    <location>
        <begin position="31"/>
        <end position="97"/>
    </location>
</feature>
<feature type="signal peptide" evidence="1">
    <location>
        <begin position="1"/>
        <end position="29"/>
    </location>
</feature>
<sequence>MAFNKLRAKDFIIGFAASSILFTSTQVFAQPLKKQVTAIFDNIKIVVDGKQITPKDSSGNIVEPFRYNGNIYLPVCAVEQTLDKKASWDENTKTIYIDSKPLDAAYQQSISSNTDKNSGNTEDQKPFFDKNKLHNKWGVNLDGNHRKMTGTLYIDKLSSIKTVHLDIYGDEKFIKSYTLKAGEKPIIINEDLTNVKEFSIVSNLRMTSNLNGDQIMKLEMALKDSNSLIKFGDITIE</sequence>
<evidence type="ECO:0000313" key="4">
    <source>
        <dbReference type="Proteomes" id="UP000622687"/>
    </source>
</evidence>
<name>A0A934M567_9CLOT</name>